<dbReference type="Proteomes" id="UP000075230">
    <property type="component" value="Unassembled WGS sequence"/>
</dbReference>
<proteinExistence type="inferred from homology"/>
<gene>
    <name evidence="6" type="ORF">RIB2604_01805880</name>
</gene>
<dbReference type="InterPro" id="IPR000172">
    <property type="entry name" value="GMC_OxRdtase_N"/>
</dbReference>
<feature type="region of interest" description="Disordered" evidence="4">
    <location>
        <begin position="452"/>
        <end position="474"/>
    </location>
</feature>
<dbReference type="PANTHER" id="PTHR11552:SF210">
    <property type="entry name" value="GLUCOSE-METHANOL-CHOLINE OXIDOREDUCTASE N-TERMINAL DOMAIN-CONTAINING PROTEIN-RELATED"/>
    <property type="match status" value="1"/>
</dbReference>
<feature type="binding site" evidence="2">
    <location>
        <begin position="93"/>
        <end position="96"/>
    </location>
    <ligand>
        <name>FAD</name>
        <dbReference type="ChEBI" id="CHEBI:57692"/>
    </ligand>
</feature>
<evidence type="ECO:0000256" key="3">
    <source>
        <dbReference type="RuleBase" id="RU003968"/>
    </source>
</evidence>
<dbReference type="EMBL" id="BCWF01000018">
    <property type="protein sequence ID" value="GAT24758.1"/>
    <property type="molecule type" value="Genomic_DNA"/>
</dbReference>
<dbReference type="Pfam" id="PF05199">
    <property type="entry name" value="GMC_oxred_C"/>
    <property type="match status" value="1"/>
</dbReference>
<dbReference type="SUPFAM" id="SSF54373">
    <property type="entry name" value="FAD-linked reductases, C-terminal domain"/>
    <property type="match status" value="1"/>
</dbReference>
<accession>A0A146FG43</accession>
<reference evidence="7" key="2">
    <citation type="submission" date="2016-02" db="EMBL/GenBank/DDBJ databases">
        <title>Genome sequencing of Aspergillus luchuensis NBRC 4314.</title>
        <authorList>
            <person name="Yamada O."/>
        </authorList>
    </citation>
    <scope>NUCLEOTIDE SEQUENCE [LARGE SCALE GENOMIC DNA]</scope>
    <source>
        <strain evidence="7">RIB 2604</strain>
    </source>
</reference>
<evidence type="ECO:0000256" key="2">
    <source>
        <dbReference type="PIRSR" id="PIRSR000137-2"/>
    </source>
</evidence>
<dbReference type="InterPro" id="IPR007867">
    <property type="entry name" value="GMC_OxRtase_C"/>
</dbReference>
<comment type="cofactor">
    <cofactor evidence="2">
        <name>FAD</name>
        <dbReference type="ChEBI" id="CHEBI:57692"/>
    </cofactor>
</comment>
<evidence type="ECO:0000313" key="6">
    <source>
        <dbReference type="EMBL" id="GAT24758.1"/>
    </source>
</evidence>
<feature type="binding site" evidence="2">
    <location>
        <position position="233"/>
    </location>
    <ligand>
        <name>FAD</name>
        <dbReference type="ChEBI" id="CHEBI:57692"/>
    </ligand>
</feature>
<name>A0A146FG43_ASPKA</name>
<evidence type="ECO:0000256" key="4">
    <source>
        <dbReference type="SAM" id="MobiDB-lite"/>
    </source>
</evidence>
<dbReference type="Gene3D" id="3.50.50.60">
    <property type="entry name" value="FAD/NAD(P)-binding domain"/>
    <property type="match status" value="1"/>
</dbReference>
<dbReference type="VEuPathDB" id="FungiDB:ASPFODRAFT_51957"/>
<feature type="binding site" evidence="2">
    <location>
        <begin position="540"/>
        <end position="541"/>
    </location>
    <ligand>
        <name>FAD</name>
        <dbReference type="ChEBI" id="CHEBI:57692"/>
    </ligand>
</feature>
<organism evidence="6 7">
    <name type="scientific">Aspergillus kawachii</name>
    <name type="common">White koji mold</name>
    <name type="synonym">Aspergillus awamori var. kawachi</name>
    <dbReference type="NCBI Taxonomy" id="1069201"/>
    <lineage>
        <taxon>Eukaryota</taxon>
        <taxon>Fungi</taxon>
        <taxon>Dikarya</taxon>
        <taxon>Ascomycota</taxon>
        <taxon>Pezizomycotina</taxon>
        <taxon>Eurotiomycetes</taxon>
        <taxon>Eurotiomycetidae</taxon>
        <taxon>Eurotiales</taxon>
        <taxon>Aspergillaceae</taxon>
        <taxon>Aspergillus</taxon>
        <taxon>Aspergillus subgen. Circumdati</taxon>
    </lineage>
</organism>
<dbReference type="InterPro" id="IPR036188">
    <property type="entry name" value="FAD/NAD-bd_sf"/>
</dbReference>
<comment type="caution">
    <text evidence="6">The sequence shown here is derived from an EMBL/GenBank/DDBJ whole genome shotgun (WGS) entry which is preliminary data.</text>
</comment>
<dbReference type="Gene3D" id="3.30.560.10">
    <property type="entry name" value="Glucose Oxidase, domain 3"/>
    <property type="match status" value="1"/>
</dbReference>
<evidence type="ECO:0000259" key="5">
    <source>
        <dbReference type="PROSITE" id="PS00623"/>
    </source>
</evidence>
<comment type="similarity">
    <text evidence="1 3">Belongs to the GMC oxidoreductase family.</text>
</comment>
<evidence type="ECO:0000256" key="1">
    <source>
        <dbReference type="ARBA" id="ARBA00010790"/>
    </source>
</evidence>
<keyword evidence="3" id="KW-0285">Flavoprotein</keyword>
<dbReference type="InterPro" id="IPR012132">
    <property type="entry name" value="GMC_OxRdtase"/>
</dbReference>
<dbReference type="Pfam" id="PF00732">
    <property type="entry name" value="GMC_oxred_N"/>
    <property type="match status" value="1"/>
</dbReference>
<evidence type="ECO:0000313" key="7">
    <source>
        <dbReference type="Proteomes" id="UP000075230"/>
    </source>
</evidence>
<reference evidence="6 7" key="1">
    <citation type="journal article" date="2016" name="DNA Res.">
        <title>Genome sequence of Aspergillus luchuensis NBRC 4314.</title>
        <authorList>
            <person name="Yamada O."/>
            <person name="Machida M."/>
            <person name="Hosoyama A."/>
            <person name="Goto M."/>
            <person name="Takahashi T."/>
            <person name="Futagami T."/>
            <person name="Yamagata Y."/>
            <person name="Takeuchi M."/>
            <person name="Kobayashi T."/>
            <person name="Koike H."/>
            <person name="Abe K."/>
            <person name="Asai K."/>
            <person name="Arita M."/>
            <person name="Fujita N."/>
            <person name="Fukuda K."/>
            <person name="Higa K."/>
            <person name="Horikawa H."/>
            <person name="Ishikawa T."/>
            <person name="Jinno K."/>
            <person name="Kato Y."/>
            <person name="Kirimura K."/>
            <person name="Mizutani O."/>
            <person name="Nakasone K."/>
            <person name="Sano M."/>
            <person name="Shiraishi Y."/>
            <person name="Tsukahara M."/>
            <person name="Gomi K."/>
        </authorList>
    </citation>
    <scope>NUCLEOTIDE SEQUENCE [LARGE SCALE GENOMIC DNA]</scope>
    <source>
        <strain evidence="6 7">RIB 2604</strain>
    </source>
</reference>
<dbReference type="GO" id="GO:0050660">
    <property type="term" value="F:flavin adenine dinucleotide binding"/>
    <property type="evidence" value="ECO:0007669"/>
    <property type="project" value="InterPro"/>
</dbReference>
<protein>
    <submittedName>
        <fullName evidence="6">Glucose-methanol-choline oxidoreductase</fullName>
    </submittedName>
</protein>
<dbReference type="PROSITE" id="PS00623">
    <property type="entry name" value="GMC_OXRED_1"/>
    <property type="match status" value="1"/>
</dbReference>
<dbReference type="SUPFAM" id="SSF51905">
    <property type="entry name" value="FAD/NAD(P)-binding domain"/>
    <property type="match status" value="1"/>
</dbReference>
<dbReference type="PIRSF" id="PIRSF000137">
    <property type="entry name" value="Alcohol_oxidase"/>
    <property type="match status" value="1"/>
</dbReference>
<dbReference type="GO" id="GO:0016614">
    <property type="term" value="F:oxidoreductase activity, acting on CH-OH group of donors"/>
    <property type="evidence" value="ECO:0007669"/>
    <property type="project" value="InterPro"/>
</dbReference>
<dbReference type="PANTHER" id="PTHR11552">
    <property type="entry name" value="GLUCOSE-METHANOL-CHOLINE GMC OXIDOREDUCTASE"/>
    <property type="match status" value="1"/>
</dbReference>
<dbReference type="AlphaFoldDB" id="A0A146FG43"/>
<sequence>MATTAYDFVVIGGGTAGLVTATRLSEDPNTSVLVLEAGADLTADPRVNIPIFYAALLGSDADWKFQSAPQPGLNGRVIGLNQGKTLGGSSSLNAHVFVPPFEGAVDSWEELGNPGWNWAILKDYLTKAYSSPTVAQDDKESLAIEDWPELNAAKGPIQTSFGNVTHPIRKAWAELFRSRGEYNGGDPFIHSSVGSFSCLASIDAEGKRSNSALAYYKPVELRQNLHVLTNALVERVLFDESKPPRAIGVQYSHDGASKTVQAKSEVILAAGVFQSPKILQLSGVGGAELLNQHGIDVVMDLPGVGQNLQDHMISYTAFQAKPELETKDSLVRQEPEAIGQAMQEYAATKSGPLASLGVHTYAYLPLPEQDRRDIQALFTSDAPENSHHKATQAYYDIAKATILDPKQPSAAYLSALGQTNYAKDLRDGSIPDASPGKFVTLGVMLSQPLSRGSVQITDKPNPSTSNNPETPPIIDPGYMSNPLDLEVMARHLLRIKKLAESPQLGELLEQPLKFRDPDADFQGDLDAAKKYARDNLVSMWHFAGTCFMLPREKDGVVDSNLKVHGIEGLRVVDASAIPLISTANLQATVYAFAERAADLIKQGRKSE</sequence>
<feature type="domain" description="Glucose-methanol-choline oxidoreductase N-terminal" evidence="5">
    <location>
        <begin position="83"/>
        <end position="106"/>
    </location>
</feature>
<keyword evidence="2 3" id="KW-0274">FAD</keyword>